<gene>
    <name evidence="10" type="ORF">CNE99_00680</name>
</gene>
<dbReference type="InterPro" id="IPR004843">
    <property type="entry name" value="Calcineurin-like_PHP"/>
</dbReference>
<dbReference type="InterPro" id="IPR029052">
    <property type="entry name" value="Metallo-depent_PP-like"/>
</dbReference>
<dbReference type="PANTHER" id="PTHR40942:SF4">
    <property type="entry name" value="CYTOCHROME C5"/>
    <property type="match status" value="1"/>
</dbReference>
<evidence type="ECO:0000256" key="4">
    <source>
        <dbReference type="ARBA" id="ARBA00022801"/>
    </source>
</evidence>
<dbReference type="PANTHER" id="PTHR40942">
    <property type="match status" value="1"/>
</dbReference>
<dbReference type="Pfam" id="PF00149">
    <property type="entry name" value="Metallophos"/>
    <property type="match status" value="1"/>
</dbReference>
<evidence type="ECO:0000256" key="3">
    <source>
        <dbReference type="ARBA" id="ARBA00012506"/>
    </source>
</evidence>
<evidence type="ECO:0000256" key="2">
    <source>
        <dbReference type="ARBA" id="ARBA00005419"/>
    </source>
</evidence>
<dbReference type="NCBIfam" id="NF001204">
    <property type="entry name" value="PRK00166.1"/>
    <property type="match status" value="1"/>
</dbReference>
<reference evidence="10 11" key="1">
    <citation type="submission" date="2017-08" db="EMBL/GenBank/DDBJ databases">
        <title>Fine stratification of microbial communities through a metagenomic profile of the photic zone.</title>
        <authorList>
            <person name="Haro-Moreno J.M."/>
            <person name="Lopez-Perez M."/>
            <person name="De La Torre J."/>
            <person name="Picazo A."/>
            <person name="Camacho A."/>
            <person name="Rodriguez-Valera F."/>
        </authorList>
    </citation>
    <scope>NUCLEOTIDE SEQUENCE [LARGE SCALE GENOMIC DNA]</scope>
    <source>
        <strain evidence="10">MED-G24</strain>
    </source>
</reference>
<dbReference type="SUPFAM" id="SSF56300">
    <property type="entry name" value="Metallo-dependent phosphatases"/>
    <property type="match status" value="1"/>
</dbReference>
<dbReference type="Proteomes" id="UP000219327">
    <property type="component" value="Unassembled WGS sequence"/>
</dbReference>
<comment type="caution">
    <text evidence="10">The sequence shown here is derived from an EMBL/GenBank/DDBJ whole genome shotgun (WGS) entry which is preliminary data.</text>
</comment>
<comment type="function">
    <text evidence="1">Hydrolyzes diadenosine 5',5'''-P1,P4-tetraphosphate to yield ADP.</text>
</comment>
<dbReference type="EC" id="3.6.1.41" evidence="3"/>
<comment type="catalytic activity">
    <reaction evidence="8">
        <text>P(1),P(4)-bis(5'-adenosyl) tetraphosphate + H2O = 2 ADP + 2 H(+)</text>
        <dbReference type="Rhea" id="RHEA:24252"/>
        <dbReference type="ChEBI" id="CHEBI:15377"/>
        <dbReference type="ChEBI" id="CHEBI:15378"/>
        <dbReference type="ChEBI" id="CHEBI:58141"/>
        <dbReference type="ChEBI" id="CHEBI:456216"/>
        <dbReference type="EC" id="3.6.1.41"/>
    </reaction>
</comment>
<evidence type="ECO:0000313" key="11">
    <source>
        <dbReference type="Proteomes" id="UP000219327"/>
    </source>
</evidence>
<proteinExistence type="inferred from homology"/>
<keyword evidence="4" id="KW-0378">Hydrolase</keyword>
<dbReference type="PIRSF" id="PIRSF000903">
    <property type="entry name" value="B5n-ttraPtase_sm"/>
    <property type="match status" value="1"/>
</dbReference>
<evidence type="ECO:0000256" key="6">
    <source>
        <dbReference type="ARBA" id="ARBA00032248"/>
    </source>
</evidence>
<dbReference type="InterPro" id="IPR004617">
    <property type="entry name" value="ApaH"/>
</dbReference>
<evidence type="ECO:0000256" key="5">
    <source>
        <dbReference type="ARBA" id="ARBA00031248"/>
    </source>
</evidence>
<accession>A0A2A5WZJ3</accession>
<evidence type="ECO:0000256" key="7">
    <source>
        <dbReference type="ARBA" id="ARBA00033210"/>
    </source>
</evidence>
<evidence type="ECO:0000313" key="10">
    <source>
        <dbReference type="EMBL" id="PDH41882.1"/>
    </source>
</evidence>
<organism evidence="10 11">
    <name type="scientific">OM182 bacterium MED-G24</name>
    <dbReference type="NCBI Taxonomy" id="1986255"/>
    <lineage>
        <taxon>Bacteria</taxon>
        <taxon>Pseudomonadati</taxon>
        <taxon>Pseudomonadota</taxon>
        <taxon>Gammaproteobacteria</taxon>
        <taxon>OMG group</taxon>
        <taxon>OM182 clade</taxon>
    </lineage>
</organism>
<dbReference type="GO" id="GO:0008803">
    <property type="term" value="F:bis(5'-nucleosyl)-tetraphosphatase (symmetrical) activity"/>
    <property type="evidence" value="ECO:0007669"/>
    <property type="project" value="UniProtKB-EC"/>
</dbReference>
<evidence type="ECO:0000259" key="9">
    <source>
        <dbReference type="Pfam" id="PF00149"/>
    </source>
</evidence>
<dbReference type="NCBIfam" id="TIGR00668">
    <property type="entry name" value="apaH"/>
    <property type="match status" value="1"/>
</dbReference>
<sequence length="268" mass="30002">MSTFVIGDIQGCYDEFMSLLAEIRYSSQNDHLWLAGDMINRGPNNVGVMEFCMNEPHCQAVLGNHDLHFLGITAGVAGPKGKDTIADLLEWDACGDVIDWLRQQPLIHRADDHVMVHAGIPPNWGIDDAERYAAEVEWILSGDNYQDFLAEMYGNDPVSWDTNLKGMARLRLITNYLTRLRFCKPDGEIELTHKTDVAPPGFSPWYALPRPLHQGTTILFGHWAAIDGITHQKDALALDTGCVWGRSLTALRLEDGQRFSVPARGEWA</sequence>
<comment type="similarity">
    <text evidence="2">Belongs to the Ap4A hydrolase family.</text>
</comment>
<dbReference type="Gene3D" id="3.60.21.10">
    <property type="match status" value="1"/>
</dbReference>
<evidence type="ECO:0000256" key="1">
    <source>
        <dbReference type="ARBA" id="ARBA00003413"/>
    </source>
</evidence>
<feature type="domain" description="Calcineurin-like phosphoesterase" evidence="9">
    <location>
        <begin position="2"/>
        <end position="151"/>
    </location>
</feature>
<dbReference type="EMBL" id="NTKD01000002">
    <property type="protein sequence ID" value="PDH41882.1"/>
    <property type="molecule type" value="Genomic_DNA"/>
</dbReference>
<evidence type="ECO:0000256" key="8">
    <source>
        <dbReference type="ARBA" id="ARBA00049417"/>
    </source>
</evidence>
<dbReference type="AlphaFoldDB" id="A0A2A5WZJ3"/>
<protein>
    <recommendedName>
        <fullName evidence="3">bis(5'-nucleosyl)-tetraphosphatase (symmetrical)</fullName>
        <ecNumber evidence="3">3.6.1.41</ecNumber>
    </recommendedName>
    <alternativeName>
        <fullName evidence="6">Ap4A hydrolase</fullName>
    </alternativeName>
    <alternativeName>
        <fullName evidence="5">Diadenosine 5',5'''-P1,P4-tetraphosphate pyrophosphohydrolase</fullName>
    </alternativeName>
    <alternativeName>
        <fullName evidence="7">Diadenosine tetraphosphatase</fullName>
    </alternativeName>
</protein>
<name>A0A2A5WZJ3_9GAMM</name>
<dbReference type="CDD" id="cd07422">
    <property type="entry name" value="MPP_ApaH"/>
    <property type="match status" value="1"/>
</dbReference>